<organism evidence="4 5">
    <name type="scientific">Artemisia annua</name>
    <name type="common">Sweet wormwood</name>
    <dbReference type="NCBI Taxonomy" id="35608"/>
    <lineage>
        <taxon>Eukaryota</taxon>
        <taxon>Viridiplantae</taxon>
        <taxon>Streptophyta</taxon>
        <taxon>Embryophyta</taxon>
        <taxon>Tracheophyta</taxon>
        <taxon>Spermatophyta</taxon>
        <taxon>Magnoliopsida</taxon>
        <taxon>eudicotyledons</taxon>
        <taxon>Gunneridae</taxon>
        <taxon>Pentapetalae</taxon>
        <taxon>asterids</taxon>
        <taxon>campanulids</taxon>
        <taxon>Asterales</taxon>
        <taxon>Asteraceae</taxon>
        <taxon>Asteroideae</taxon>
        <taxon>Anthemideae</taxon>
        <taxon>Artemisiinae</taxon>
        <taxon>Artemisia</taxon>
    </lineage>
</organism>
<gene>
    <name evidence="4" type="ORF">CTI12_AA405650</name>
</gene>
<evidence type="ECO:0000313" key="5">
    <source>
        <dbReference type="Proteomes" id="UP000245207"/>
    </source>
</evidence>
<dbReference type="GO" id="GO:0006281">
    <property type="term" value="P:DNA repair"/>
    <property type="evidence" value="ECO:0007669"/>
    <property type="project" value="UniProtKB-KW"/>
</dbReference>
<evidence type="ECO:0000259" key="3">
    <source>
        <dbReference type="Pfam" id="PF05970"/>
    </source>
</evidence>
<dbReference type="SUPFAM" id="SSF75553">
    <property type="entry name" value="Smc hinge domain"/>
    <property type="match status" value="1"/>
</dbReference>
<keyword evidence="5" id="KW-1185">Reference proteome</keyword>
<feature type="domain" description="DNA helicase Pif1-like DEAD-box helicase" evidence="3">
    <location>
        <begin position="35"/>
        <end position="99"/>
    </location>
</feature>
<dbReference type="GO" id="GO:0006310">
    <property type="term" value="P:DNA recombination"/>
    <property type="evidence" value="ECO:0007669"/>
    <property type="project" value="UniProtKB-KW"/>
</dbReference>
<name>A0A2U1M971_ARTAN</name>
<dbReference type="Proteomes" id="UP000245207">
    <property type="component" value="Unassembled WGS sequence"/>
</dbReference>
<dbReference type="PANTHER" id="PTHR10492">
    <property type="match status" value="1"/>
</dbReference>
<keyword evidence="1" id="KW-0233">DNA recombination</keyword>
<evidence type="ECO:0000256" key="2">
    <source>
        <dbReference type="SAM" id="MobiDB-lite"/>
    </source>
</evidence>
<reference evidence="4 5" key="1">
    <citation type="journal article" date="2018" name="Mol. Plant">
        <title>The genome of Artemisia annua provides insight into the evolution of Asteraceae family and artemisinin biosynthesis.</title>
        <authorList>
            <person name="Shen Q."/>
            <person name="Zhang L."/>
            <person name="Liao Z."/>
            <person name="Wang S."/>
            <person name="Yan T."/>
            <person name="Shi P."/>
            <person name="Liu M."/>
            <person name="Fu X."/>
            <person name="Pan Q."/>
            <person name="Wang Y."/>
            <person name="Lv Z."/>
            <person name="Lu X."/>
            <person name="Zhang F."/>
            <person name="Jiang W."/>
            <person name="Ma Y."/>
            <person name="Chen M."/>
            <person name="Hao X."/>
            <person name="Li L."/>
            <person name="Tang Y."/>
            <person name="Lv G."/>
            <person name="Zhou Y."/>
            <person name="Sun X."/>
            <person name="Brodelius P.E."/>
            <person name="Rose J.K.C."/>
            <person name="Tang K."/>
        </authorList>
    </citation>
    <scope>NUCLEOTIDE SEQUENCE [LARGE SCALE GENOMIC DNA]</scope>
    <source>
        <strain evidence="5">cv. Huhao1</strain>
        <tissue evidence="4">Leaf</tissue>
    </source>
</reference>
<keyword evidence="1" id="KW-0378">Hydrolase</keyword>
<comment type="similarity">
    <text evidence="1">Belongs to the helicase family.</text>
</comment>
<dbReference type="GO" id="GO:0043139">
    <property type="term" value="F:5'-3' DNA helicase activity"/>
    <property type="evidence" value="ECO:0007669"/>
    <property type="project" value="UniProtKB-EC"/>
</dbReference>
<dbReference type="InterPro" id="IPR010285">
    <property type="entry name" value="DNA_helicase_pif1-like_DEAD"/>
</dbReference>
<keyword evidence="1" id="KW-0227">DNA damage</keyword>
<comment type="caution">
    <text evidence="4">The sequence shown here is derived from an EMBL/GenBank/DDBJ whole genome shotgun (WGS) entry which is preliminary data.</text>
</comment>
<dbReference type="Pfam" id="PF05970">
    <property type="entry name" value="PIF1"/>
    <property type="match status" value="1"/>
</dbReference>
<evidence type="ECO:0000256" key="1">
    <source>
        <dbReference type="RuleBase" id="RU363044"/>
    </source>
</evidence>
<comment type="catalytic activity">
    <reaction evidence="1">
        <text>ATP + H2O = ADP + phosphate + H(+)</text>
        <dbReference type="Rhea" id="RHEA:13065"/>
        <dbReference type="ChEBI" id="CHEBI:15377"/>
        <dbReference type="ChEBI" id="CHEBI:15378"/>
        <dbReference type="ChEBI" id="CHEBI:30616"/>
        <dbReference type="ChEBI" id="CHEBI:43474"/>
        <dbReference type="ChEBI" id="CHEBI:456216"/>
        <dbReference type="EC" id="5.6.2.3"/>
    </reaction>
</comment>
<sequence length="140" mass="15319">MAGRSVTSEGDLFQPGGVTSGGSIRHGGDKLRQLHEKQLSENKAKSGLAALLKKHKLIILDEAPMTNKLCFEALDCSLRDMIRKSRYDDCQTPFGSMTVEDVSEIRDFAEWILKVGDGELGGAKDIEISKLEDNLGILNV</sequence>
<feature type="region of interest" description="Disordered" evidence="2">
    <location>
        <begin position="1"/>
        <end position="27"/>
    </location>
</feature>
<keyword evidence="1" id="KW-0234">DNA repair</keyword>
<dbReference type="GO" id="GO:0000723">
    <property type="term" value="P:telomere maintenance"/>
    <property type="evidence" value="ECO:0007669"/>
    <property type="project" value="InterPro"/>
</dbReference>
<keyword evidence="1" id="KW-0547">Nucleotide-binding</keyword>
<keyword evidence="1" id="KW-0347">Helicase</keyword>
<keyword evidence="1" id="KW-0067">ATP-binding</keyword>
<dbReference type="OrthoDB" id="1701529at2759"/>
<dbReference type="GO" id="GO:0005694">
    <property type="term" value="C:chromosome"/>
    <property type="evidence" value="ECO:0007669"/>
    <property type="project" value="InterPro"/>
</dbReference>
<dbReference type="InterPro" id="IPR036277">
    <property type="entry name" value="SMC_hinge_sf"/>
</dbReference>
<dbReference type="PANTHER" id="PTHR10492:SF57">
    <property type="entry name" value="ATP-DEPENDENT DNA HELICASE"/>
    <property type="match status" value="1"/>
</dbReference>
<accession>A0A2U1M971</accession>
<dbReference type="AlphaFoldDB" id="A0A2U1M971"/>
<evidence type="ECO:0000313" key="4">
    <source>
        <dbReference type="EMBL" id="PWA57814.1"/>
    </source>
</evidence>
<comment type="cofactor">
    <cofactor evidence="1">
        <name>Mg(2+)</name>
        <dbReference type="ChEBI" id="CHEBI:18420"/>
    </cofactor>
</comment>
<dbReference type="GO" id="GO:0005524">
    <property type="term" value="F:ATP binding"/>
    <property type="evidence" value="ECO:0007669"/>
    <property type="project" value="UniProtKB-KW"/>
</dbReference>
<proteinExistence type="inferred from homology"/>
<dbReference type="EC" id="5.6.2.3" evidence="1"/>
<dbReference type="GO" id="GO:0016887">
    <property type="term" value="F:ATP hydrolysis activity"/>
    <property type="evidence" value="ECO:0007669"/>
    <property type="project" value="RHEA"/>
</dbReference>
<protein>
    <recommendedName>
        <fullName evidence="1">ATP-dependent DNA helicase</fullName>
        <ecNumber evidence="1">5.6.2.3</ecNumber>
    </recommendedName>
</protein>
<dbReference type="EMBL" id="PKPP01006056">
    <property type="protein sequence ID" value="PWA57814.1"/>
    <property type="molecule type" value="Genomic_DNA"/>
</dbReference>